<dbReference type="InterPro" id="IPR005247">
    <property type="entry name" value="YbhB_YbcL/LppC-like"/>
</dbReference>
<name>A0ABX7S920_9BACT</name>
<protein>
    <submittedName>
        <fullName evidence="1">YbhB/YbcL family Raf kinase inhibitor-like protein</fullName>
    </submittedName>
</protein>
<dbReference type="InterPro" id="IPR008914">
    <property type="entry name" value="PEBP"/>
</dbReference>
<dbReference type="CDD" id="cd00865">
    <property type="entry name" value="PEBP_bact_arch"/>
    <property type="match status" value="1"/>
</dbReference>
<organism evidence="1 2">
    <name type="scientific">Thermosipho ferrireducens</name>
    <dbReference type="NCBI Taxonomy" id="2571116"/>
    <lineage>
        <taxon>Bacteria</taxon>
        <taxon>Thermotogati</taxon>
        <taxon>Thermotogota</taxon>
        <taxon>Thermotogae</taxon>
        <taxon>Thermotogales</taxon>
        <taxon>Fervidobacteriaceae</taxon>
        <taxon>Thermosipho</taxon>
    </lineage>
</organism>
<dbReference type="Gene3D" id="3.90.280.10">
    <property type="entry name" value="PEBP-like"/>
    <property type="match status" value="1"/>
</dbReference>
<dbReference type="PANTHER" id="PTHR30289">
    <property type="entry name" value="UNCHARACTERIZED PROTEIN YBCL-RELATED"/>
    <property type="match status" value="1"/>
</dbReference>
<dbReference type="SUPFAM" id="SSF49777">
    <property type="entry name" value="PEBP-like"/>
    <property type="match status" value="1"/>
</dbReference>
<dbReference type="RefSeq" id="WP_207567095.1">
    <property type="nucleotide sequence ID" value="NZ_CP071446.1"/>
</dbReference>
<dbReference type="EMBL" id="CP071446">
    <property type="protein sequence ID" value="QTA38376.1"/>
    <property type="molecule type" value="Genomic_DNA"/>
</dbReference>
<dbReference type="NCBIfam" id="TIGR00481">
    <property type="entry name" value="YbhB/YbcL family Raf kinase inhibitor-like protein"/>
    <property type="match status" value="1"/>
</dbReference>
<reference evidence="1 2" key="1">
    <citation type="submission" date="2021-03" db="EMBL/GenBank/DDBJ databases">
        <title>Thermosipho ferrireducens sp.nov., an anaerobic thermophilic iron-reducing bacterium isolated from a deep-sea hydrothermal sulfide deposits.</title>
        <authorList>
            <person name="Zeng X."/>
            <person name="Chen Y."/>
            <person name="Shao Z."/>
        </authorList>
    </citation>
    <scope>NUCLEOTIDE SEQUENCE [LARGE SCALE GENOMIC DNA]</scope>
    <source>
        <strain evidence="1 2">JL129W03</strain>
    </source>
</reference>
<proteinExistence type="predicted"/>
<dbReference type="Pfam" id="PF01161">
    <property type="entry name" value="PBP"/>
    <property type="match status" value="1"/>
</dbReference>
<keyword evidence="2" id="KW-1185">Reference proteome</keyword>
<evidence type="ECO:0000313" key="2">
    <source>
        <dbReference type="Proteomes" id="UP000671862"/>
    </source>
</evidence>
<accession>A0ABX7S920</accession>
<dbReference type="GO" id="GO:0004860">
    <property type="term" value="F:protein kinase inhibitor activity"/>
    <property type="evidence" value="ECO:0007669"/>
    <property type="project" value="UniProtKB-KW"/>
</dbReference>
<dbReference type="InterPro" id="IPR036610">
    <property type="entry name" value="PEBP-like_sf"/>
</dbReference>
<dbReference type="Proteomes" id="UP000671862">
    <property type="component" value="Chromosome"/>
</dbReference>
<dbReference type="PANTHER" id="PTHR30289:SF1">
    <property type="entry name" value="PEBP (PHOSPHATIDYLETHANOLAMINE-BINDING PROTEIN) FAMILY PROTEIN"/>
    <property type="match status" value="1"/>
</dbReference>
<sequence length="146" mass="16212">MTVQTIFKNGDKIPKRYTCEGVDVNPELKIEDIPSNTKSLAIIVDDPDAPFGTFVHWVVWNITPNTDAIKIPENFLGGIQGKNDFGNNAYNGPCPPRGHGVHHYHFKIYALNTVLKIPASSGKKELEKAMNGHIIDSAKIVGIYRR</sequence>
<evidence type="ECO:0000313" key="1">
    <source>
        <dbReference type="EMBL" id="QTA38376.1"/>
    </source>
</evidence>
<keyword evidence="1" id="KW-0649">Protein kinase inhibitor</keyword>
<gene>
    <name evidence="1" type="ORF">JYK00_02300</name>
</gene>